<dbReference type="EMBL" id="APMQ01000001">
    <property type="protein sequence ID" value="ENZ79645.1"/>
    <property type="molecule type" value="Genomic_DNA"/>
</dbReference>
<accession>R0CTE3</accession>
<organism evidence="1 2">
    <name type="scientific">Ralstonia pickettii OR214</name>
    <dbReference type="NCBI Taxonomy" id="1264675"/>
    <lineage>
        <taxon>Bacteria</taxon>
        <taxon>Pseudomonadati</taxon>
        <taxon>Pseudomonadota</taxon>
        <taxon>Betaproteobacteria</taxon>
        <taxon>Burkholderiales</taxon>
        <taxon>Burkholderiaceae</taxon>
        <taxon>Ralstonia</taxon>
    </lineage>
</organism>
<proteinExistence type="predicted"/>
<evidence type="ECO:0000313" key="2">
    <source>
        <dbReference type="Proteomes" id="UP000013280"/>
    </source>
</evidence>
<dbReference type="AlphaFoldDB" id="R0CTE3"/>
<dbReference type="RefSeq" id="WP_004626090.1">
    <property type="nucleotide sequence ID" value="NZ_APMQ01000001.1"/>
</dbReference>
<reference evidence="1 2" key="1">
    <citation type="journal article" date="2013" name="Genome Announc.">
        <title>Draft Genome Sequence for Ralstonia sp. Strain OR214, a Bacterium with Potential for Bioremediation.</title>
        <authorList>
            <person name="Utturkar S.M."/>
            <person name="Bollmann A."/>
            <person name="Brzoska R.M."/>
            <person name="Klingeman D.M."/>
            <person name="Epstein S.E."/>
            <person name="Palumbo A.V."/>
            <person name="Brown S.D."/>
        </authorList>
    </citation>
    <scope>NUCLEOTIDE SEQUENCE [LARGE SCALE GENOMIC DNA]</scope>
    <source>
        <strain evidence="1 2">OR214</strain>
    </source>
</reference>
<comment type="caution">
    <text evidence="1">The sequence shown here is derived from an EMBL/GenBank/DDBJ whole genome shotgun (WGS) entry which is preliminary data.</text>
</comment>
<sequence>MAINTAPHGEHLVTETIVEAEYYPDHAQRTESATFRHTKTEGHKAGLVCAISGQPDPEYHHLFCEWADSDAVDWERVRGVALGEVTDLPVLDPHTDQPTGKTFPAEQSLVWLICKLAELRGFDWKAFDPARPELFVDSMQNMLPVAMKFHRSPTHGIHHRSFPTYIFQAYPRKLGFVFTPDEVINQE</sequence>
<dbReference type="PATRIC" id="fig|1264675.3.peg.59"/>
<name>R0CTE3_RALPI</name>
<protein>
    <submittedName>
        <fullName evidence="1">Uncharacterized protein</fullName>
    </submittedName>
</protein>
<dbReference type="Proteomes" id="UP000013280">
    <property type="component" value="Unassembled WGS sequence"/>
</dbReference>
<evidence type="ECO:0000313" key="1">
    <source>
        <dbReference type="EMBL" id="ENZ79645.1"/>
    </source>
</evidence>
<gene>
    <name evidence="1" type="ORF">OR214_00062</name>
</gene>